<dbReference type="InterPro" id="IPR007848">
    <property type="entry name" value="Small_mtfrase_dom"/>
</dbReference>
<evidence type="ECO:0000313" key="5">
    <source>
        <dbReference type="Proteomes" id="UP000001695"/>
    </source>
</evidence>
<dbReference type="Pfam" id="PF05175">
    <property type="entry name" value="MTS"/>
    <property type="match status" value="1"/>
</dbReference>
<feature type="domain" description="Methyltransferase small" evidence="3">
    <location>
        <begin position="37"/>
        <end position="133"/>
    </location>
</feature>
<dbReference type="OrthoDB" id="5489421at2"/>
<dbReference type="InterPro" id="IPR029063">
    <property type="entry name" value="SAM-dependent_MTases_sf"/>
</dbReference>
<dbReference type="EMBL" id="CP001016">
    <property type="protein sequence ID" value="ACB95600.1"/>
    <property type="molecule type" value="Genomic_DNA"/>
</dbReference>
<reference evidence="4 5" key="2">
    <citation type="journal article" date="2010" name="J. Bacteriol.">
        <title>Complete genome sequence of Beijerinckia indica subsp. indica.</title>
        <authorList>
            <person name="Tamas I."/>
            <person name="Dedysh S.N."/>
            <person name="Liesack W."/>
            <person name="Stott M.B."/>
            <person name="Alam M."/>
            <person name="Murrell J.C."/>
            <person name="Dunfield P.F."/>
        </authorList>
    </citation>
    <scope>NUCLEOTIDE SEQUENCE [LARGE SCALE GENOMIC DNA]</scope>
    <source>
        <strain evidence="5">ATCC 9039 / DSM 1715 / NCIMB 8712</strain>
    </source>
</reference>
<gene>
    <name evidence="4" type="ordered locus">Bind_1977</name>
</gene>
<dbReference type="GO" id="GO:0008168">
    <property type="term" value="F:methyltransferase activity"/>
    <property type="evidence" value="ECO:0007669"/>
    <property type="project" value="UniProtKB-KW"/>
</dbReference>
<proteinExistence type="predicted"/>
<dbReference type="PANTHER" id="PTHR47739">
    <property type="entry name" value="TRNA1(VAL) (ADENINE(37)-N6)-METHYLTRANSFERASE"/>
    <property type="match status" value="1"/>
</dbReference>
<dbReference type="eggNOG" id="COG4123">
    <property type="taxonomic scope" value="Bacteria"/>
</dbReference>
<dbReference type="RefSeq" id="WP_012384956.1">
    <property type="nucleotide sequence ID" value="NC_010581.1"/>
</dbReference>
<protein>
    <submittedName>
        <fullName evidence="4">Methyltransferase small</fullName>
    </submittedName>
</protein>
<keyword evidence="1 4" id="KW-0489">Methyltransferase</keyword>
<dbReference type="Proteomes" id="UP000001695">
    <property type="component" value="Chromosome"/>
</dbReference>
<dbReference type="GO" id="GO:0032259">
    <property type="term" value="P:methylation"/>
    <property type="evidence" value="ECO:0007669"/>
    <property type="project" value="UniProtKB-KW"/>
</dbReference>
<dbReference type="HOGENOM" id="CLU_061983_1_1_5"/>
<dbReference type="KEGG" id="bid:Bind_1977"/>
<dbReference type="InterPro" id="IPR050210">
    <property type="entry name" value="tRNA_Adenine-N(6)_MTase"/>
</dbReference>
<evidence type="ECO:0000256" key="2">
    <source>
        <dbReference type="ARBA" id="ARBA00022691"/>
    </source>
</evidence>
<dbReference type="SUPFAM" id="SSF53335">
    <property type="entry name" value="S-adenosyl-L-methionine-dependent methyltransferases"/>
    <property type="match status" value="1"/>
</dbReference>
<organism evidence="4 5">
    <name type="scientific">Beijerinckia indica subsp. indica (strain ATCC 9039 / DSM 1715 / NCIMB 8712)</name>
    <dbReference type="NCBI Taxonomy" id="395963"/>
    <lineage>
        <taxon>Bacteria</taxon>
        <taxon>Pseudomonadati</taxon>
        <taxon>Pseudomonadota</taxon>
        <taxon>Alphaproteobacteria</taxon>
        <taxon>Hyphomicrobiales</taxon>
        <taxon>Beijerinckiaceae</taxon>
        <taxon>Beijerinckia</taxon>
    </lineage>
</organism>
<evidence type="ECO:0000259" key="3">
    <source>
        <dbReference type="Pfam" id="PF05175"/>
    </source>
</evidence>
<reference evidence="5" key="1">
    <citation type="submission" date="2008-03" db="EMBL/GenBank/DDBJ databases">
        <title>Complete sequence of chromosome of Beijerinckia indica subsp. indica ATCC 9039.</title>
        <authorList>
            <consortium name="US DOE Joint Genome Institute"/>
            <person name="Copeland A."/>
            <person name="Lucas S."/>
            <person name="Lapidus A."/>
            <person name="Glavina del Rio T."/>
            <person name="Dalin E."/>
            <person name="Tice H."/>
            <person name="Bruce D."/>
            <person name="Goodwin L."/>
            <person name="Pitluck S."/>
            <person name="LaButti K."/>
            <person name="Schmutz J."/>
            <person name="Larimer F."/>
            <person name="Land M."/>
            <person name="Hauser L."/>
            <person name="Kyrpides N."/>
            <person name="Mikhailova N."/>
            <person name="Dunfield P.F."/>
            <person name="Dedysh S.N."/>
            <person name="Liesack W."/>
            <person name="Saw J.H."/>
            <person name="Alam M."/>
            <person name="Chen Y."/>
            <person name="Murrell J.C."/>
            <person name="Richardson P."/>
        </authorList>
    </citation>
    <scope>NUCLEOTIDE SEQUENCE [LARGE SCALE GENOMIC DNA]</scope>
    <source>
        <strain evidence="5">ATCC 9039 / DSM 1715 / NCIMB 8712</strain>
    </source>
</reference>
<evidence type="ECO:0000313" key="4">
    <source>
        <dbReference type="EMBL" id="ACB95600.1"/>
    </source>
</evidence>
<dbReference type="Gene3D" id="3.40.50.150">
    <property type="entry name" value="Vaccinia Virus protein VP39"/>
    <property type="match status" value="1"/>
</dbReference>
<keyword evidence="5" id="KW-1185">Reference proteome</keyword>
<dbReference type="AlphaFoldDB" id="B2IF35"/>
<keyword evidence="2" id="KW-0949">S-adenosyl-L-methionine</keyword>
<dbReference type="PANTHER" id="PTHR47739:SF1">
    <property type="entry name" value="TRNA1(VAL) (ADENINE(37)-N6)-METHYLTRANSFERASE"/>
    <property type="match status" value="1"/>
</dbReference>
<sequence>MTQTISDSETTTDRFLDGALVLRQPRKGHRSGTDAILLAAAAPGDFEGHALDLGAGVGAAGLALAVKRPHLTIGLVEREPGTAQLAAENLHLNQLAERGHVFVADLLSPASRREAGLKEGAAQMVITNPPFYDPACMRPPQDARRRQAAMMEAAGPVPLERWIGASLALLAADGLFLMIHRPEVLGTIIGACAGRAGALVILPIQTSPKSCAKRVLIRARKGSRAPLAIAPPLVLQNQGRFTDEAEAIHRGTAFIDWP</sequence>
<dbReference type="STRING" id="395963.Bind_1977"/>
<name>B2IF35_BEII9</name>
<keyword evidence="4" id="KW-0808">Transferase</keyword>
<accession>B2IF35</accession>
<evidence type="ECO:0000256" key="1">
    <source>
        <dbReference type="ARBA" id="ARBA00022603"/>
    </source>
</evidence>